<dbReference type="InterPro" id="IPR013783">
    <property type="entry name" value="Ig-like_fold"/>
</dbReference>
<feature type="transmembrane region" description="Helical" evidence="1">
    <location>
        <begin position="149"/>
        <end position="173"/>
    </location>
</feature>
<evidence type="ECO:0000256" key="1">
    <source>
        <dbReference type="SAM" id="Phobius"/>
    </source>
</evidence>
<dbReference type="SMART" id="SM00406">
    <property type="entry name" value="IGv"/>
    <property type="match status" value="1"/>
</dbReference>
<keyword evidence="1" id="KW-0812">Transmembrane</keyword>
<dbReference type="AlphaFoldDB" id="A0A452HXS5"/>
<dbReference type="SUPFAM" id="SSF48726">
    <property type="entry name" value="Immunoglobulin"/>
    <property type="match status" value="1"/>
</dbReference>
<dbReference type="Proteomes" id="UP000291020">
    <property type="component" value="Unassembled WGS sequence"/>
</dbReference>
<dbReference type="InterPro" id="IPR036179">
    <property type="entry name" value="Ig-like_dom_sf"/>
</dbReference>
<protein>
    <recommendedName>
        <fullName evidence="3">Ig-like domain-containing protein</fullName>
    </recommendedName>
</protein>
<dbReference type="InterPro" id="IPR039089">
    <property type="entry name" value="IGSF6"/>
</dbReference>
<dbReference type="PROSITE" id="PS50835">
    <property type="entry name" value="IG_LIKE"/>
    <property type="match status" value="1"/>
</dbReference>
<dbReference type="Ensembl" id="ENSGAGT00000022817.1">
    <property type="protein sequence ID" value="ENSGAGP00000020029.1"/>
    <property type="gene ID" value="ENSGAGG00000014760.1"/>
</dbReference>
<dbReference type="Gene3D" id="2.60.40.10">
    <property type="entry name" value="Immunoglobulins"/>
    <property type="match status" value="1"/>
</dbReference>
<name>A0A452HXS5_9SAUR</name>
<evidence type="ECO:0000313" key="4">
    <source>
        <dbReference type="Ensembl" id="ENSGAGP00000020029.1"/>
    </source>
</evidence>
<dbReference type="InterPro" id="IPR013106">
    <property type="entry name" value="Ig_V-set"/>
</dbReference>
<keyword evidence="5" id="KW-1185">Reference proteome</keyword>
<accession>A0A452HXS5</accession>
<sequence length="234" mass="26630">MAPFNKCKVVLVLEFNWILYCVGHAVDTCKVTISQHPFKEVDHSVNTVNITCSFSVSGCKGSPQMLWFRYRDFTHEALCTPECIEKFKVIGSLSDNSALLQINKLTVNDSAIYICGIAFSNSDSHTSKQTGGGTILVKRGSEKYSTEEYIPMIVLSSLLFLYSTTIFAIFIFYKSKSKLVKKTRKEDEKGEHHKNMSGQTVCRAIVQELYKKRYAQDHHQPECLEPDDTIYQNR</sequence>
<feature type="chain" id="PRO_5019386952" description="Ig-like domain-containing protein" evidence="2">
    <location>
        <begin position="24"/>
        <end position="234"/>
    </location>
</feature>
<evidence type="ECO:0000313" key="5">
    <source>
        <dbReference type="Proteomes" id="UP000291020"/>
    </source>
</evidence>
<keyword evidence="1" id="KW-1133">Transmembrane helix</keyword>
<keyword evidence="2" id="KW-0732">Signal</keyword>
<evidence type="ECO:0000256" key="2">
    <source>
        <dbReference type="SAM" id="SignalP"/>
    </source>
</evidence>
<feature type="domain" description="Ig-like" evidence="3">
    <location>
        <begin position="46"/>
        <end position="131"/>
    </location>
</feature>
<reference evidence="4" key="2">
    <citation type="submission" date="2025-08" db="UniProtKB">
        <authorList>
            <consortium name="Ensembl"/>
        </authorList>
    </citation>
    <scope>IDENTIFICATION</scope>
</reference>
<dbReference type="PANTHER" id="PTHR15297">
    <property type="entry name" value="IMMUNOGLOBULIN SUPERFAMILY MEMBER 6"/>
    <property type="match status" value="1"/>
</dbReference>
<dbReference type="InterPro" id="IPR007110">
    <property type="entry name" value="Ig-like_dom"/>
</dbReference>
<reference evidence="5" key="1">
    <citation type="journal article" date="2017" name="PLoS ONE">
        <title>The Agassiz's desert tortoise genome provides a resource for the conservation of a threatened species.</title>
        <authorList>
            <person name="Tollis M."/>
            <person name="DeNardo D.F."/>
            <person name="Cornelius J.A."/>
            <person name="Dolby G.A."/>
            <person name="Edwards T."/>
            <person name="Henen B.T."/>
            <person name="Karl A.E."/>
            <person name="Murphy R.W."/>
            <person name="Kusumi K."/>
        </authorList>
    </citation>
    <scope>NUCLEOTIDE SEQUENCE [LARGE SCALE GENOMIC DNA]</scope>
</reference>
<dbReference type="PANTHER" id="PTHR15297:SF2">
    <property type="entry name" value="IMMUNOGLOBULIN SUPERFAMILY MEMBER 6"/>
    <property type="match status" value="1"/>
</dbReference>
<feature type="signal peptide" evidence="2">
    <location>
        <begin position="1"/>
        <end position="23"/>
    </location>
</feature>
<reference evidence="4" key="3">
    <citation type="submission" date="2025-09" db="UniProtKB">
        <authorList>
            <consortium name="Ensembl"/>
        </authorList>
    </citation>
    <scope>IDENTIFICATION</scope>
</reference>
<organism evidence="4 5">
    <name type="scientific">Gopherus agassizii</name>
    <name type="common">Agassiz's desert tortoise</name>
    <dbReference type="NCBI Taxonomy" id="38772"/>
    <lineage>
        <taxon>Eukaryota</taxon>
        <taxon>Metazoa</taxon>
        <taxon>Chordata</taxon>
        <taxon>Craniata</taxon>
        <taxon>Vertebrata</taxon>
        <taxon>Euteleostomi</taxon>
        <taxon>Archelosauria</taxon>
        <taxon>Testudinata</taxon>
        <taxon>Testudines</taxon>
        <taxon>Cryptodira</taxon>
        <taxon>Durocryptodira</taxon>
        <taxon>Testudinoidea</taxon>
        <taxon>Testudinidae</taxon>
        <taxon>Gopherus</taxon>
    </lineage>
</organism>
<proteinExistence type="predicted"/>
<evidence type="ECO:0000259" key="3">
    <source>
        <dbReference type="PROSITE" id="PS50835"/>
    </source>
</evidence>
<keyword evidence="1" id="KW-0472">Membrane</keyword>